<dbReference type="InterPro" id="IPR009081">
    <property type="entry name" value="PP-bd_ACP"/>
</dbReference>
<dbReference type="Proteomes" id="UP001601521">
    <property type="component" value="Unassembled WGS sequence"/>
</dbReference>
<dbReference type="InterPro" id="IPR016039">
    <property type="entry name" value="Thiolase-like"/>
</dbReference>
<dbReference type="InterPro" id="IPR032821">
    <property type="entry name" value="PKS_assoc"/>
</dbReference>
<gene>
    <name evidence="8" type="ORF">ACFYTH_13360</name>
</gene>
<feature type="region of interest" description="Disordered" evidence="5">
    <location>
        <begin position="877"/>
        <end position="898"/>
    </location>
</feature>
<dbReference type="Gene3D" id="3.40.47.10">
    <property type="match status" value="2"/>
</dbReference>
<dbReference type="PROSITE" id="PS50075">
    <property type="entry name" value="CARRIER"/>
    <property type="match status" value="1"/>
</dbReference>
<dbReference type="InterPro" id="IPR016035">
    <property type="entry name" value="Acyl_Trfase/lysoPLipase"/>
</dbReference>
<keyword evidence="3" id="KW-0808">Transferase</keyword>
<dbReference type="PANTHER" id="PTHR43775">
    <property type="entry name" value="FATTY ACID SYNTHASE"/>
    <property type="match status" value="1"/>
</dbReference>
<dbReference type="InterPro" id="IPR016036">
    <property type="entry name" value="Malonyl_transacylase_ACP-bd"/>
</dbReference>
<dbReference type="SUPFAM" id="SSF53901">
    <property type="entry name" value="Thiolase-like"/>
    <property type="match status" value="2"/>
</dbReference>
<dbReference type="Gene3D" id="1.10.1200.10">
    <property type="entry name" value="ACP-like"/>
    <property type="match status" value="1"/>
</dbReference>
<name>A0ABW6NL29_9NOCA</name>
<reference evidence="8 9" key="1">
    <citation type="submission" date="2024-10" db="EMBL/GenBank/DDBJ databases">
        <title>The Natural Products Discovery Center: Release of the First 8490 Sequenced Strains for Exploring Actinobacteria Biosynthetic Diversity.</title>
        <authorList>
            <person name="Kalkreuter E."/>
            <person name="Kautsar S.A."/>
            <person name="Yang D."/>
            <person name="Bader C.D."/>
            <person name="Teijaro C.N."/>
            <person name="Fluegel L."/>
            <person name="Davis C.M."/>
            <person name="Simpson J.R."/>
            <person name="Lauterbach L."/>
            <person name="Steele A.D."/>
            <person name="Gui C."/>
            <person name="Meng S."/>
            <person name="Li G."/>
            <person name="Viehrig K."/>
            <person name="Ye F."/>
            <person name="Su P."/>
            <person name="Kiefer A.F."/>
            <person name="Nichols A."/>
            <person name="Cepeda A.J."/>
            <person name="Yan W."/>
            <person name="Fan B."/>
            <person name="Jiang Y."/>
            <person name="Adhikari A."/>
            <person name="Zheng C.-J."/>
            <person name="Schuster L."/>
            <person name="Cowan T.M."/>
            <person name="Smanski M.J."/>
            <person name="Chevrette M.G."/>
            <person name="De Carvalho L.P.S."/>
            <person name="Shen B."/>
        </authorList>
    </citation>
    <scope>NUCLEOTIDE SEQUENCE [LARGE SCALE GENOMIC DNA]</scope>
    <source>
        <strain evidence="8 9">NPDC004550</strain>
    </source>
</reference>
<dbReference type="InterPro" id="IPR020841">
    <property type="entry name" value="PKS_Beta-ketoAc_synthase_dom"/>
</dbReference>
<dbReference type="PANTHER" id="PTHR43775:SF51">
    <property type="entry name" value="INACTIVE PHENOLPHTHIOCEROL SYNTHESIS POLYKETIDE SYNTHASE TYPE I PKS1-RELATED"/>
    <property type="match status" value="1"/>
</dbReference>
<keyword evidence="4" id="KW-0012">Acyltransferase</keyword>
<dbReference type="PROSITE" id="PS00606">
    <property type="entry name" value="KS3_1"/>
    <property type="match status" value="1"/>
</dbReference>
<feature type="domain" description="Ketosynthase family 3 (KS3)" evidence="7">
    <location>
        <begin position="10"/>
        <end position="422"/>
    </location>
</feature>
<evidence type="ECO:0000256" key="1">
    <source>
        <dbReference type="ARBA" id="ARBA00022450"/>
    </source>
</evidence>
<dbReference type="SMART" id="SM00823">
    <property type="entry name" value="PKS_PP"/>
    <property type="match status" value="1"/>
</dbReference>
<feature type="domain" description="Ketosynthase family 3 (KS3)" evidence="7">
    <location>
        <begin position="997"/>
        <end position="1256"/>
    </location>
</feature>
<evidence type="ECO:0000259" key="6">
    <source>
        <dbReference type="PROSITE" id="PS50075"/>
    </source>
</evidence>
<dbReference type="Pfam" id="PF00550">
    <property type="entry name" value="PP-binding"/>
    <property type="match status" value="1"/>
</dbReference>
<keyword evidence="1" id="KW-0596">Phosphopantetheine</keyword>
<dbReference type="Pfam" id="PF00109">
    <property type="entry name" value="ketoacyl-synt"/>
    <property type="match status" value="2"/>
</dbReference>
<organism evidence="8 9">
    <name type="scientific">Nocardia africana</name>
    <dbReference type="NCBI Taxonomy" id="134964"/>
    <lineage>
        <taxon>Bacteria</taxon>
        <taxon>Bacillati</taxon>
        <taxon>Actinomycetota</taxon>
        <taxon>Actinomycetes</taxon>
        <taxon>Mycobacteriales</taxon>
        <taxon>Nocardiaceae</taxon>
        <taxon>Nocardia</taxon>
    </lineage>
</organism>
<accession>A0ABW6NL29</accession>
<evidence type="ECO:0000313" key="8">
    <source>
        <dbReference type="EMBL" id="MFF0454349.1"/>
    </source>
</evidence>
<dbReference type="InterPro" id="IPR050091">
    <property type="entry name" value="PKS_NRPS_Biosynth_Enz"/>
</dbReference>
<evidence type="ECO:0000256" key="4">
    <source>
        <dbReference type="ARBA" id="ARBA00023315"/>
    </source>
</evidence>
<comment type="caution">
    <text evidence="8">The sequence shown here is derived from an EMBL/GenBank/DDBJ whole genome shotgun (WGS) entry which is preliminary data.</text>
</comment>
<dbReference type="Gene3D" id="3.30.70.3290">
    <property type="match status" value="1"/>
</dbReference>
<dbReference type="RefSeq" id="WP_387251221.1">
    <property type="nucleotide sequence ID" value="NZ_JBIALX010000005.1"/>
</dbReference>
<dbReference type="InterPro" id="IPR018201">
    <property type="entry name" value="Ketoacyl_synth_AS"/>
</dbReference>
<dbReference type="SMART" id="SM00825">
    <property type="entry name" value="PKS_KS"/>
    <property type="match status" value="2"/>
</dbReference>
<feature type="domain" description="Carrier" evidence="6">
    <location>
        <begin position="906"/>
        <end position="980"/>
    </location>
</feature>
<dbReference type="InterPro" id="IPR006162">
    <property type="entry name" value="Ppantetheine_attach_site"/>
</dbReference>
<dbReference type="InterPro" id="IPR014030">
    <property type="entry name" value="Ketoacyl_synth_N"/>
</dbReference>
<feature type="non-terminal residue" evidence="8">
    <location>
        <position position="1256"/>
    </location>
</feature>
<protein>
    <submittedName>
        <fullName evidence="8">Type I polyketide synthase</fullName>
    </submittedName>
</protein>
<dbReference type="SUPFAM" id="SSF47336">
    <property type="entry name" value="ACP-like"/>
    <property type="match status" value="1"/>
</dbReference>
<dbReference type="Pfam" id="PF02801">
    <property type="entry name" value="Ketoacyl-synt_C"/>
    <property type="match status" value="1"/>
</dbReference>
<dbReference type="Pfam" id="PF16197">
    <property type="entry name" value="KAsynt_C_assoc"/>
    <property type="match status" value="1"/>
</dbReference>
<sequence>MDDQLVGDAGEAIAVVGVSCRFPEVNGPAQYWDLLRAGRSTIAAVPPVRAAADGDRPRGSYLADPYAFDADFFGISPLEAASIDPQQRMMLELCWQAMESAGYAAAGERPREVGLYLGTTADDFAGAVLRGAVPVNRFTKAGTSRAMIANRVSHALGFTGPSLTVDTGQSSSLVAVHVACAGIRSGECAIALAGGVQLNLDPSSDLIMSESGVVSPDGVCYAFDARANGTVRGEGGAVVVLKPLTRALSDGDTVLAVIRGGAVGHDGPGGSLTTPAVAGQEAVIRRACRAAGVDPAAVQYVEAHGTGTPIGDPVEAEALARVYGRAPGRADALLIGSVKPSLGHLEAAAGVAGLVKVVLALGHGVLPASLHYQRPHPRIPMRSWRLEVPTSTREWISPHGVRLAGVSAFGLGGADAHLIVEQAPSPAAAGERVALGLSAVLLGGRGGTALRERAGRLADHLSVTDDPSPVRLAQATARLARFDERAAVVTDDPAELSAALSALRDGSAHPRLVAGRAVPGRTAFVFAGQGTQRPGMGRELHEAFPAFAAAWDEAMDALTAGLDPTEAAAIRDAVWGTDAASLEQTRFAQRGLFAFEFALCRLLESWGVRADVVLGHSLGEIVAAAIAGVITLTDAARVVGARVRLLGRLRDPGAMAAVSAPEGVTRALLAAHPRGGEVDIAAVNGPESTVIAGAADAVEAVRIALVARGLRVRRLRVSHAFHSRLMDPVLDDFAAALADSAPLPPRLEVIANVTGCPAEPGYGSADYWVRHLRRPIRFADGLAAARAAGVTRFVEIGPDGSLSSQMTASTGRGCTVIPLSARTGGERTALATGVGRLLVAGIEPDWPALLGTVGLRPCPQLPAYPFQHRTFRAGDLAPAAATAPPSAPENDLDPATAPAAGPWDTDAVSALVCDELAALLGFAAGTVPPDRPFHELGLDSLGALRILDRLTRETGLWFPASLVFDYPTPRKLARFVSGEQIAAAGAPQADEVVAAANDPVVVVGMGCRFPGGVNSPAQLWRLVAEGGDAISEFPADRGWDLQRWYDPEPGVPGKTYTHWGGFLTGAGDFDAEFFNVSPREASGMDPQQRVLLEVAWEALEDAGIDAHTLRGSDTGIFTGVMSHGHDAAPRLADGYGLTDAAASVVSGRLAYALGSEGPAITVDTACSSSLVALHLASRSLRDGECELALAGGVTVMSTPGMFVEFSRQGGLSVDGRCRSFGAEAGGTGWGEGVGVVVLERLSRAWERGHTVLAVVA</sequence>
<dbReference type="PROSITE" id="PS00012">
    <property type="entry name" value="PHOSPHOPANTETHEINE"/>
    <property type="match status" value="1"/>
</dbReference>
<keyword evidence="9" id="KW-1185">Reference proteome</keyword>
<dbReference type="CDD" id="cd00833">
    <property type="entry name" value="PKS"/>
    <property type="match status" value="2"/>
</dbReference>
<keyword evidence="2" id="KW-0597">Phosphoprotein</keyword>
<dbReference type="PROSITE" id="PS52004">
    <property type="entry name" value="KS3_2"/>
    <property type="match status" value="2"/>
</dbReference>
<dbReference type="SMART" id="SM00827">
    <property type="entry name" value="PKS_AT"/>
    <property type="match status" value="1"/>
</dbReference>
<evidence type="ECO:0000256" key="5">
    <source>
        <dbReference type="SAM" id="MobiDB-lite"/>
    </source>
</evidence>
<dbReference type="Gene3D" id="3.40.366.10">
    <property type="entry name" value="Malonyl-Coenzyme A Acyl Carrier Protein, domain 2"/>
    <property type="match status" value="1"/>
</dbReference>
<dbReference type="SMART" id="SM01294">
    <property type="entry name" value="PKS_PP_betabranch"/>
    <property type="match status" value="1"/>
</dbReference>
<dbReference type="EMBL" id="JBIALX010000005">
    <property type="protein sequence ID" value="MFF0454349.1"/>
    <property type="molecule type" value="Genomic_DNA"/>
</dbReference>
<evidence type="ECO:0000256" key="2">
    <source>
        <dbReference type="ARBA" id="ARBA00022553"/>
    </source>
</evidence>
<evidence type="ECO:0000313" key="9">
    <source>
        <dbReference type="Proteomes" id="UP001601521"/>
    </source>
</evidence>
<dbReference type="Pfam" id="PF00698">
    <property type="entry name" value="Acyl_transf_1"/>
    <property type="match status" value="1"/>
</dbReference>
<dbReference type="InterPro" id="IPR001227">
    <property type="entry name" value="Ac_transferase_dom_sf"/>
</dbReference>
<dbReference type="SUPFAM" id="SSF55048">
    <property type="entry name" value="Probable ACP-binding domain of malonyl-CoA ACP transacylase"/>
    <property type="match status" value="1"/>
</dbReference>
<proteinExistence type="predicted"/>
<dbReference type="InterPro" id="IPR014043">
    <property type="entry name" value="Acyl_transferase_dom"/>
</dbReference>
<evidence type="ECO:0000259" key="7">
    <source>
        <dbReference type="PROSITE" id="PS52004"/>
    </source>
</evidence>
<dbReference type="InterPro" id="IPR036736">
    <property type="entry name" value="ACP-like_sf"/>
</dbReference>
<dbReference type="InterPro" id="IPR014031">
    <property type="entry name" value="Ketoacyl_synth_C"/>
</dbReference>
<dbReference type="InterPro" id="IPR020806">
    <property type="entry name" value="PKS_PP-bd"/>
</dbReference>
<evidence type="ECO:0000256" key="3">
    <source>
        <dbReference type="ARBA" id="ARBA00022679"/>
    </source>
</evidence>
<dbReference type="SUPFAM" id="SSF52151">
    <property type="entry name" value="FabD/lysophospholipase-like"/>
    <property type="match status" value="1"/>
</dbReference>